<dbReference type="Gene3D" id="3.20.20.30">
    <property type="entry name" value="Luciferase-like domain"/>
    <property type="match status" value="1"/>
</dbReference>
<sequence>MKLGFHVGYWGSGPTPGALEAVVKAEELGFDSVWTAEAYGSDAFTTLAWYGASTRRIRLGTNIVQMAARTPTATAMSAMTLDHLSGGRMVLGLGASGPQVVEGWYGQPYPKPLARTREYVDIVRQVIAREAPVTLDGQHFQLPLKGGTGLGKALKPTVHPLRKEIPIHLAAEGPKNVALSAEIGDGWLPLFFSPKSNAFYKSALEEGFARPGARHTFETFEVPCSIPVIVHDDVEEAASWIKPSLALYIGGMGAKSVNFHHDVFARLGYEDVADKVQELYLAGRKDEATAAIPTSLVEDTSLIGPAAKIRDELQAWEETVVTQLLLRGDAATLEKIAGALG</sequence>
<protein>
    <submittedName>
        <fullName evidence="3">Probable F420-dependent oxidoreductase, Rv3520c family</fullName>
    </submittedName>
</protein>
<dbReference type="SUPFAM" id="SSF51679">
    <property type="entry name" value="Bacterial luciferase-like"/>
    <property type="match status" value="1"/>
</dbReference>
<dbReference type="Proteomes" id="UP000198878">
    <property type="component" value="Unassembled WGS sequence"/>
</dbReference>
<dbReference type="InterPro" id="IPR011251">
    <property type="entry name" value="Luciferase-like_dom"/>
</dbReference>
<keyword evidence="4" id="KW-1185">Reference proteome</keyword>
<dbReference type="PANTHER" id="PTHR43244:SF1">
    <property type="entry name" value="5,10-METHYLENETETRAHYDROMETHANOPTERIN REDUCTASE"/>
    <property type="match status" value="1"/>
</dbReference>
<dbReference type="InterPro" id="IPR036661">
    <property type="entry name" value="Luciferase-like_sf"/>
</dbReference>
<dbReference type="RefSeq" id="WP_086675392.1">
    <property type="nucleotide sequence ID" value="NZ_FNUJ01000001.1"/>
</dbReference>
<dbReference type="AlphaFoldDB" id="A0A1H5Q928"/>
<dbReference type="CDD" id="cd01097">
    <property type="entry name" value="Tetrahydromethanopterin_reductase"/>
    <property type="match status" value="1"/>
</dbReference>
<feature type="domain" description="Luciferase-like" evidence="2">
    <location>
        <begin position="18"/>
        <end position="323"/>
    </location>
</feature>
<dbReference type="InterPro" id="IPR050564">
    <property type="entry name" value="F420-G6PD/mer"/>
</dbReference>
<dbReference type="OrthoDB" id="3457164at2"/>
<dbReference type="Pfam" id="PF00296">
    <property type="entry name" value="Bac_luciferase"/>
    <property type="match status" value="1"/>
</dbReference>
<accession>A0A1H5Q928</accession>
<evidence type="ECO:0000313" key="4">
    <source>
        <dbReference type="Proteomes" id="UP000198878"/>
    </source>
</evidence>
<name>A0A1H5Q928_9PSEU</name>
<dbReference type="STRING" id="218821.SAMN05421837_1011381"/>
<proteinExistence type="predicted"/>
<reference evidence="4" key="1">
    <citation type="submission" date="2016-10" db="EMBL/GenBank/DDBJ databases">
        <authorList>
            <person name="Varghese N."/>
            <person name="Submissions S."/>
        </authorList>
    </citation>
    <scope>NUCLEOTIDE SEQUENCE [LARGE SCALE GENOMIC DNA]</scope>
    <source>
        <strain evidence="4">DSM 44654</strain>
    </source>
</reference>
<dbReference type="GO" id="GO:0016705">
    <property type="term" value="F:oxidoreductase activity, acting on paired donors, with incorporation or reduction of molecular oxygen"/>
    <property type="evidence" value="ECO:0007669"/>
    <property type="project" value="InterPro"/>
</dbReference>
<dbReference type="NCBIfam" id="TIGR03559">
    <property type="entry name" value="F420_Rv3520c"/>
    <property type="match status" value="1"/>
</dbReference>
<evidence type="ECO:0000313" key="3">
    <source>
        <dbReference type="EMBL" id="SEF22449.1"/>
    </source>
</evidence>
<organism evidence="3 4">
    <name type="scientific">Amycolatopsis pretoriensis</name>
    <dbReference type="NCBI Taxonomy" id="218821"/>
    <lineage>
        <taxon>Bacteria</taxon>
        <taxon>Bacillati</taxon>
        <taxon>Actinomycetota</taxon>
        <taxon>Actinomycetes</taxon>
        <taxon>Pseudonocardiales</taxon>
        <taxon>Pseudonocardiaceae</taxon>
        <taxon>Amycolatopsis</taxon>
    </lineage>
</organism>
<dbReference type="InterPro" id="IPR019951">
    <property type="entry name" value="F420_OxRdatse_Rv3520c_pred"/>
</dbReference>
<gene>
    <name evidence="3" type="ORF">SAMN05421837_1011381</name>
</gene>
<evidence type="ECO:0000259" key="2">
    <source>
        <dbReference type="Pfam" id="PF00296"/>
    </source>
</evidence>
<dbReference type="PANTHER" id="PTHR43244">
    <property type="match status" value="1"/>
</dbReference>
<keyword evidence="1" id="KW-0560">Oxidoreductase</keyword>
<dbReference type="EMBL" id="FNUJ01000001">
    <property type="protein sequence ID" value="SEF22449.1"/>
    <property type="molecule type" value="Genomic_DNA"/>
</dbReference>
<evidence type="ECO:0000256" key="1">
    <source>
        <dbReference type="ARBA" id="ARBA00023002"/>
    </source>
</evidence>